<dbReference type="InterPro" id="IPR017942">
    <property type="entry name" value="Lipid-bd_serum_glycop_N"/>
</dbReference>
<dbReference type="Pfam" id="PF01273">
    <property type="entry name" value="LBP_BPI_CETP"/>
    <property type="match status" value="1"/>
</dbReference>
<organism evidence="2 3">
    <name type="scientific">Equus asinus</name>
    <name type="common">Donkey</name>
    <name type="synonym">Equus africanus asinus</name>
    <dbReference type="NCBI Taxonomy" id="9793"/>
    <lineage>
        <taxon>Eukaryota</taxon>
        <taxon>Metazoa</taxon>
        <taxon>Chordata</taxon>
        <taxon>Craniata</taxon>
        <taxon>Vertebrata</taxon>
        <taxon>Euteleostomi</taxon>
        <taxon>Mammalia</taxon>
        <taxon>Eutheria</taxon>
        <taxon>Laurasiatheria</taxon>
        <taxon>Perissodactyla</taxon>
        <taxon>Equidae</taxon>
        <taxon>Equus</taxon>
    </lineage>
</organism>
<dbReference type="GO" id="GO:0034144">
    <property type="term" value="P:negative regulation of toll-like receptor 4 signaling pathway"/>
    <property type="evidence" value="ECO:0007669"/>
    <property type="project" value="TreeGrafter"/>
</dbReference>
<accession>A0A9L0JQA2</accession>
<evidence type="ECO:0000313" key="2">
    <source>
        <dbReference type="Ensembl" id="ENSEASP00005051335.1"/>
    </source>
</evidence>
<dbReference type="PANTHER" id="PTHR47395">
    <property type="entry name" value="BPI FOLD-CONTAINING FAMILY B MEMBER 1"/>
    <property type="match status" value="1"/>
</dbReference>
<name>A0A9L0JQA2_EQUAS</name>
<dbReference type="GO" id="GO:0008289">
    <property type="term" value="F:lipid binding"/>
    <property type="evidence" value="ECO:0007669"/>
    <property type="project" value="InterPro"/>
</dbReference>
<reference evidence="2" key="3">
    <citation type="submission" date="2025-09" db="UniProtKB">
        <authorList>
            <consortium name="Ensembl"/>
        </authorList>
    </citation>
    <scope>IDENTIFICATION</scope>
</reference>
<dbReference type="GeneTree" id="ENSGT00940000168185"/>
<feature type="domain" description="Lipid-binding serum glycoprotein N-terminal" evidence="1">
    <location>
        <begin position="79"/>
        <end position="224"/>
    </location>
</feature>
<dbReference type="InterPro" id="IPR021193">
    <property type="entry name" value="Bpifb1"/>
</dbReference>
<dbReference type="InterPro" id="IPR017943">
    <property type="entry name" value="Bactericidal_perm-incr_a/b_dom"/>
</dbReference>
<dbReference type="GO" id="GO:0002227">
    <property type="term" value="P:innate immune response in mucosa"/>
    <property type="evidence" value="ECO:0007669"/>
    <property type="project" value="TreeGrafter"/>
</dbReference>
<keyword evidence="3" id="KW-1185">Reference proteome</keyword>
<evidence type="ECO:0000259" key="1">
    <source>
        <dbReference type="Pfam" id="PF01273"/>
    </source>
</evidence>
<proteinExistence type="predicted"/>
<dbReference type="Proteomes" id="UP000694387">
    <property type="component" value="Chromosome 15"/>
</dbReference>
<dbReference type="PANTHER" id="PTHR47395:SF1">
    <property type="entry name" value="BPI FOLD-CONTAINING FAMILY B MEMBER 1"/>
    <property type="match status" value="1"/>
</dbReference>
<sequence length="486" mass="52315">MTSSHQSVAEGCFGASPLQASDLLCAQAKWGLAARGKAPKGSDPRALISTSLCSAPEALWPTELTQKLKDHDAVDILWRLPLLSTMREKPAGGNPILGSLVTFLMKYIIWLKVTSANILQLQIQPSADGQELVVKVPLDMVAGFNTPLVKSIVEMHMETEAQAIIRVETSERGGTLVLRNCSNSQGSLRLSLLRRFSFLVNSLADKVMSFLLPTLPTLVKSQVSGVRAPLARKDCSPRGAGVELQAGAKLLDSQGKVTKWFNESAVSLTMPTLEGEPFSLTIRQDVVNAAVATLVPPEELMVLLDYVLPELALRLKSSMKVISETAADQLGPTQIVKIVTQETPELLLDQGRAKVAQLIVLEVFATSEVRRPFFTLGIVSSHLPGCPRDGMAGKTPDSVRVMVFFLSQPELLKDITTEMLTSALLPNENGKLSSGIPVSMVKALGFEAASCSLTNVSRAMSCPREGRVAGRALGWEVGPVFQSSPH</sequence>
<evidence type="ECO:0000313" key="3">
    <source>
        <dbReference type="Proteomes" id="UP000694387"/>
    </source>
</evidence>
<dbReference type="AlphaFoldDB" id="A0A9L0JQA2"/>
<dbReference type="Gene3D" id="3.15.10.10">
    <property type="entry name" value="Bactericidal permeability-increasing protein, domain 1"/>
    <property type="match status" value="1"/>
</dbReference>
<dbReference type="SUPFAM" id="SSF55394">
    <property type="entry name" value="Bactericidal permeability-increasing protein, BPI"/>
    <property type="match status" value="2"/>
</dbReference>
<reference evidence="2 3" key="1">
    <citation type="journal article" date="2020" name="Nat. Commun.">
        <title>Donkey genomes provide new insights into domestication and selection for coat color.</title>
        <authorList>
            <person name="Wang"/>
            <person name="C."/>
            <person name="Li"/>
            <person name="H."/>
            <person name="Guo"/>
            <person name="Y."/>
            <person name="Huang"/>
            <person name="J."/>
            <person name="Sun"/>
            <person name="Y."/>
            <person name="Min"/>
            <person name="J."/>
            <person name="Wang"/>
            <person name="J."/>
            <person name="Fang"/>
            <person name="X."/>
            <person name="Zhao"/>
            <person name="Z."/>
            <person name="Wang"/>
            <person name="S."/>
            <person name="Zhang"/>
            <person name="Y."/>
            <person name="Liu"/>
            <person name="Q."/>
            <person name="Jiang"/>
            <person name="Q."/>
            <person name="Wang"/>
            <person name="X."/>
            <person name="Guo"/>
            <person name="Y."/>
            <person name="Yang"/>
            <person name="C."/>
            <person name="Wang"/>
            <person name="Y."/>
            <person name="Tian"/>
            <person name="F."/>
            <person name="Zhuang"/>
            <person name="G."/>
            <person name="Fan"/>
            <person name="Y."/>
            <person name="Gao"/>
            <person name="Q."/>
            <person name="Li"/>
            <person name="Y."/>
            <person name="Ju"/>
            <person name="Z."/>
            <person name="Li"/>
            <person name="J."/>
            <person name="Li"/>
            <person name="R."/>
            <person name="Hou"/>
            <person name="M."/>
            <person name="Yang"/>
            <person name="G."/>
            <person name="Liu"/>
            <person name="G."/>
            <person name="Liu"/>
            <person name="W."/>
            <person name="Guo"/>
            <person name="J."/>
            <person name="Pan"/>
            <person name="S."/>
            <person name="Fan"/>
            <person name="G."/>
            <person name="Zhang"/>
            <person name="W."/>
            <person name="Zhang"/>
            <person name="R."/>
            <person name="Yu"/>
            <person name="J."/>
            <person name="Zhang"/>
            <person name="X."/>
            <person name="Yin"/>
            <person name="Q."/>
            <person name="Ji"/>
            <person name="C."/>
            <person name="Jin"/>
            <person name="Y."/>
            <person name="Yue"/>
            <person name="G."/>
            <person name="Liu"/>
            <person name="M."/>
            <person name="Xu"/>
            <person name="J."/>
            <person name="Liu"/>
            <person name="S."/>
            <person name="Jordana"/>
            <person name="J."/>
            <person name="Noce"/>
            <person name="A."/>
            <person name="Amills"/>
            <person name="M."/>
            <person name="Wu"/>
            <person name="D.D."/>
            <person name="Li"/>
            <person name="S."/>
            <person name="Zhou"/>
            <person name="X. and Zhong"/>
            <person name="J."/>
        </authorList>
    </citation>
    <scope>NUCLEOTIDE SEQUENCE [LARGE SCALE GENOMIC DNA]</scope>
</reference>
<dbReference type="GO" id="GO:0070062">
    <property type="term" value="C:extracellular exosome"/>
    <property type="evidence" value="ECO:0007669"/>
    <property type="project" value="TreeGrafter"/>
</dbReference>
<protein>
    <recommendedName>
        <fullName evidence="1">Lipid-binding serum glycoprotein N-terminal domain-containing protein</fullName>
    </recommendedName>
</protein>
<reference evidence="2" key="2">
    <citation type="submission" date="2025-08" db="UniProtKB">
        <authorList>
            <consortium name="Ensembl"/>
        </authorList>
    </citation>
    <scope>IDENTIFICATION</scope>
</reference>
<dbReference type="Ensembl" id="ENSEAST00005060726.1">
    <property type="protein sequence ID" value="ENSEASP00005051335.1"/>
    <property type="gene ID" value="ENSEASG00005028659.1"/>
</dbReference>